<evidence type="ECO:0000313" key="2">
    <source>
        <dbReference type="EMBL" id="SJK99915.1"/>
    </source>
</evidence>
<dbReference type="OrthoDB" id="10680670at2759"/>
<keyword evidence="3" id="KW-1185">Reference proteome</keyword>
<name>A0A284QTV4_ARMOS</name>
<feature type="region of interest" description="Disordered" evidence="1">
    <location>
        <begin position="1"/>
        <end position="35"/>
    </location>
</feature>
<reference evidence="3" key="1">
    <citation type="journal article" date="2017" name="Nat. Ecol. Evol.">
        <title>Genome expansion and lineage-specific genetic innovations in the forest pathogenic fungi Armillaria.</title>
        <authorList>
            <person name="Sipos G."/>
            <person name="Prasanna A.N."/>
            <person name="Walter M.C."/>
            <person name="O'Connor E."/>
            <person name="Balint B."/>
            <person name="Krizsan K."/>
            <person name="Kiss B."/>
            <person name="Hess J."/>
            <person name="Varga T."/>
            <person name="Slot J."/>
            <person name="Riley R."/>
            <person name="Boka B."/>
            <person name="Rigling D."/>
            <person name="Barry K."/>
            <person name="Lee J."/>
            <person name="Mihaltcheva S."/>
            <person name="LaButti K."/>
            <person name="Lipzen A."/>
            <person name="Waldron R."/>
            <person name="Moloney N.M."/>
            <person name="Sperisen C."/>
            <person name="Kredics L."/>
            <person name="Vagvoelgyi C."/>
            <person name="Patrignani A."/>
            <person name="Fitzpatrick D."/>
            <person name="Nagy I."/>
            <person name="Doyle S."/>
            <person name="Anderson J.B."/>
            <person name="Grigoriev I.V."/>
            <person name="Gueldener U."/>
            <person name="Muensterkoetter M."/>
            <person name="Nagy L.G."/>
        </authorList>
    </citation>
    <scope>NUCLEOTIDE SEQUENCE [LARGE SCALE GENOMIC DNA]</scope>
    <source>
        <strain evidence="3">C18/9</strain>
    </source>
</reference>
<gene>
    <name evidence="2" type="ORF">ARMOST_03226</name>
</gene>
<evidence type="ECO:0000313" key="3">
    <source>
        <dbReference type="Proteomes" id="UP000219338"/>
    </source>
</evidence>
<dbReference type="EMBL" id="FUEG01000002">
    <property type="protein sequence ID" value="SJK99915.1"/>
    <property type="molecule type" value="Genomic_DNA"/>
</dbReference>
<organism evidence="2 3">
    <name type="scientific">Armillaria ostoyae</name>
    <name type="common">Armillaria root rot fungus</name>
    <dbReference type="NCBI Taxonomy" id="47428"/>
    <lineage>
        <taxon>Eukaryota</taxon>
        <taxon>Fungi</taxon>
        <taxon>Dikarya</taxon>
        <taxon>Basidiomycota</taxon>
        <taxon>Agaricomycotina</taxon>
        <taxon>Agaricomycetes</taxon>
        <taxon>Agaricomycetidae</taxon>
        <taxon>Agaricales</taxon>
        <taxon>Marasmiineae</taxon>
        <taxon>Physalacriaceae</taxon>
        <taxon>Armillaria</taxon>
    </lineage>
</organism>
<sequence>MDIKGNGRARPLTRSANPNGISILKGQDEDSQDEEATAIPAAMKIAAGLKAASAQAVNRGHSVSMIEVPNEEGDMAYQIWLAKERTPAIAKKEMTSDEPARSSTTPVLTRGWCKPFKVDWTLHAICEA</sequence>
<proteinExistence type="predicted"/>
<dbReference type="AlphaFoldDB" id="A0A284QTV4"/>
<dbReference type="Proteomes" id="UP000219338">
    <property type="component" value="Unassembled WGS sequence"/>
</dbReference>
<evidence type="ECO:0000256" key="1">
    <source>
        <dbReference type="SAM" id="MobiDB-lite"/>
    </source>
</evidence>
<accession>A0A284QTV4</accession>
<protein>
    <submittedName>
        <fullName evidence="2">Uncharacterized protein</fullName>
    </submittedName>
</protein>